<dbReference type="OrthoDB" id="583532at2"/>
<comment type="caution">
    <text evidence="4">The sequence shown here is derived from an EMBL/GenBank/DDBJ whole genome shotgun (WGS) entry which is preliminary data.</text>
</comment>
<gene>
    <name evidence="4" type="ORF">UU9_06119</name>
</gene>
<accession>I4VT17</accession>
<feature type="coiled-coil region" evidence="1">
    <location>
        <begin position="117"/>
        <end position="172"/>
    </location>
</feature>
<dbReference type="STRING" id="1163408.UU9_06119"/>
<name>I4VT17_9GAMM</name>
<sequence length="314" mass="34115">MARGITQEQVNAAADALVTAGERPTVEKIRAQLGTGSPNTVTRMLDTWRGMLATRLSQVLALPEIPGNVGQAFAEVWRLAVTHAESVVQASFAQEQNALLAAQTSLTQERKLWEIAITEAQAQAQRADQARNVAETRLADVQRLVEQQAGQLAELIQQRDGLQQRATHLAEAFDTHQRAMVAEREAQAAHVRAVEDRAHTEIDRAREETKTARATLQRQERELSAAASRLEKASESARAAERSATEQGARAKALEQQLARMDGLSAVLLAAQQALKASTQREGALQAKLDRATADAKIKSAAKKRKPRSMSGAS</sequence>
<dbReference type="Pfam" id="PF11740">
    <property type="entry name" value="KfrA_N"/>
    <property type="match status" value="1"/>
</dbReference>
<feature type="compositionally biased region" description="Basic and acidic residues" evidence="2">
    <location>
        <begin position="288"/>
        <end position="298"/>
    </location>
</feature>
<feature type="region of interest" description="Disordered" evidence="2">
    <location>
        <begin position="279"/>
        <end position="314"/>
    </location>
</feature>
<evidence type="ECO:0000313" key="5">
    <source>
        <dbReference type="Proteomes" id="UP000004210"/>
    </source>
</evidence>
<proteinExistence type="predicted"/>
<reference evidence="4 5" key="1">
    <citation type="journal article" date="2012" name="J. Bacteriol.">
        <title>Genome sequences for six rhodanobacter strains, isolated from soils and the terrestrial subsurface, with variable denitrification capabilities.</title>
        <authorList>
            <person name="Kostka J.E."/>
            <person name="Green S.J."/>
            <person name="Rishishwar L."/>
            <person name="Prakash O."/>
            <person name="Katz L.S."/>
            <person name="Marino-Ramirez L."/>
            <person name="Jordan I.K."/>
            <person name="Munk C."/>
            <person name="Ivanova N."/>
            <person name="Mikhailova N."/>
            <person name="Watson D.B."/>
            <person name="Brown S.D."/>
            <person name="Palumbo A.V."/>
            <person name="Brooks S.C."/>
        </authorList>
    </citation>
    <scope>NUCLEOTIDE SEQUENCE [LARGE SCALE GENOMIC DNA]</scope>
    <source>
        <strain evidence="5">Jip2T</strain>
    </source>
</reference>
<feature type="region of interest" description="Disordered" evidence="2">
    <location>
        <begin position="225"/>
        <end position="248"/>
    </location>
</feature>
<feature type="compositionally biased region" description="Basic and acidic residues" evidence="2">
    <location>
        <begin position="225"/>
        <end position="244"/>
    </location>
</feature>
<evidence type="ECO:0000256" key="2">
    <source>
        <dbReference type="SAM" id="MobiDB-lite"/>
    </source>
</evidence>
<protein>
    <submittedName>
        <fullName evidence="4">Cointegrate resolution protein T</fullName>
    </submittedName>
</protein>
<dbReference type="Proteomes" id="UP000004210">
    <property type="component" value="Unassembled WGS sequence"/>
</dbReference>
<dbReference type="eggNOG" id="COG1570">
    <property type="taxonomic scope" value="Bacteria"/>
</dbReference>
<evidence type="ECO:0000313" key="4">
    <source>
        <dbReference type="EMBL" id="EIL90358.1"/>
    </source>
</evidence>
<evidence type="ECO:0000256" key="1">
    <source>
        <dbReference type="SAM" id="Coils"/>
    </source>
</evidence>
<dbReference type="InterPro" id="IPR021104">
    <property type="entry name" value="KfrA_DNA-bd_N"/>
</dbReference>
<keyword evidence="1" id="KW-0175">Coiled coil</keyword>
<dbReference type="AlphaFoldDB" id="I4VT17"/>
<evidence type="ECO:0000259" key="3">
    <source>
        <dbReference type="Pfam" id="PF11740"/>
    </source>
</evidence>
<keyword evidence="5" id="KW-1185">Reference proteome</keyword>
<organism evidence="4 5">
    <name type="scientific">Rhodanobacter fulvus Jip2</name>
    <dbReference type="NCBI Taxonomy" id="1163408"/>
    <lineage>
        <taxon>Bacteria</taxon>
        <taxon>Pseudomonadati</taxon>
        <taxon>Pseudomonadota</taxon>
        <taxon>Gammaproteobacteria</taxon>
        <taxon>Lysobacterales</taxon>
        <taxon>Rhodanobacteraceae</taxon>
        <taxon>Rhodanobacter</taxon>
    </lineage>
</organism>
<dbReference type="RefSeq" id="WP_007080864.1">
    <property type="nucleotide sequence ID" value="NZ_AJXU01000028.1"/>
</dbReference>
<feature type="domain" description="KfrA N-terminal DNA-binding" evidence="3">
    <location>
        <begin position="6"/>
        <end position="129"/>
    </location>
</feature>
<dbReference type="EMBL" id="AJXU01000028">
    <property type="protein sequence ID" value="EIL90358.1"/>
    <property type="molecule type" value="Genomic_DNA"/>
</dbReference>